<keyword evidence="10" id="KW-1185">Reference proteome</keyword>
<dbReference type="SUPFAM" id="SSF56112">
    <property type="entry name" value="Protein kinase-like (PK-like)"/>
    <property type="match status" value="1"/>
</dbReference>
<evidence type="ECO:0000256" key="7">
    <source>
        <dbReference type="SAM" id="MobiDB-lite"/>
    </source>
</evidence>
<organism evidence="9 10">
    <name type="scientific">Porites lobata</name>
    <dbReference type="NCBI Taxonomy" id="104759"/>
    <lineage>
        <taxon>Eukaryota</taxon>
        <taxon>Metazoa</taxon>
        <taxon>Cnidaria</taxon>
        <taxon>Anthozoa</taxon>
        <taxon>Hexacorallia</taxon>
        <taxon>Scleractinia</taxon>
        <taxon>Fungiina</taxon>
        <taxon>Poritidae</taxon>
        <taxon>Porites</taxon>
    </lineage>
</organism>
<evidence type="ECO:0000256" key="4">
    <source>
        <dbReference type="ARBA" id="ARBA00022777"/>
    </source>
</evidence>
<keyword evidence="3 6" id="KW-0547">Nucleotide-binding</keyword>
<proteinExistence type="predicted"/>
<dbReference type="Gene3D" id="1.10.510.10">
    <property type="entry name" value="Transferase(Phosphotransferase) domain 1"/>
    <property type="match status" value="1"/>
</dbReference>
<dbReference type="Proteomes" id="UP001159405">
    <property type="component" value="Unassembled WGS sequence"/>
</dbReference>
<dbReference type="PANTHER" id="PTHR24346:SF82">
    <property type="entry name" value="KP78A-RELATED"/>
    <property type="match status" value="1"/>
</dbReference>
<keyword evidence="4" id="KW-0418">Kinase</keyword>
<accession>A0ABN8Q5A9</accession>
<feature type="binding site" evidence="6">
    <location>
        <position position="60"/>
    </location>
    <ligand>
        <name>ATP</name>
        <dbReference type="ChEBI" id="CHEBI:30616"/>
    </ligand>
</feature>
<dbReference type="PROSITE" id="PS00107">
    <property type="entry name" value="PROTEIN_KINASE_ATP"/>
    <property type="match status" value="1"/>
</dbReference>
<dbReference type="EMBL" id="CALNXK010000107">
    <property type="protein sequence ID" value="CAH3157316.1"/>
    <property type="molecule type" value="Genomic_DNA"/>
</dbReference>
<name>A0ABN8Q5A9_9CNID</name>
<keyword evidence="5 6" id="KW-0067">ATP-binding</keyword>
<dbReference type="InterPro" id="IPR017441">
    <property type="entry name" value="Protein_kinase_ATP_BS"/>
</dbReference>
<evidence type="ECO:0000256" key="3">
    <source>
        <dbReference type="ARBA" id="ARBA00022741"/>
    </source>
</evidence>
<protein>
    <recommendedName>
        <fullName evidence="8">Protein kinase domain-containing protein</fullName>
    </recommendedName>
</protein>
<feature type="domain" description="Protein kinase" evidence="8">
    <location>
        <begin position="31"/>
        <end position="283"/>
    </location>
</feature>
<dbReference type="InterPro" id="IPR000719">
    <property type="entry name" value="Prot_kinase_dom"/>
</dbReference>
<evidence type="ECO:0000256" key="1">
    <source>
        <dbReference type="ARBA" id="ARBA00022527"/>
    </source>
</evidence>
<keyword evidence="1" id="KW-0723">Serine/threonine-protein kinase</keyword>
<feature type="region of interest" description="Disordered" evidence="7">
    <location>
        <begin position="465"/>
        <end position="524"/>
    </location>
</feature>
<evidence type="ECO:0000259" key="8">
    <source>
        <dbReference type="PROSITE" id="PS50011"/>
    </source>
</evidence>
<dbReference type="PROSITE" id="PS50011">
    <property type="entry name" value="PROTEIN_KINASE_DOM"/>
    <property type="match status" value="1"/>
</dbReference>
<dbReference type="InterPro" id="IPR008271">
    <property type="entry name" value="Ser/Thr_kinase_AS"/>
</dbReference>
<dbReference type="SMART" id="SM00220">
    <property type="entry name" value="S_TKc"/>
    <property type="match status" value="1"/>
</dbReference>
<sequence length="602" mass="68742">MLKSNISLVKKNESWVPKKEQQIAAIEKHGYTLGKTLGEGAYAKVKLADSKKHNCKVAIKVINKRRAPKDFLKKFLPREVHLMHRLNHPNVIKLHEVVETSTKVYIILQLASKGDLLEYINNKATLSEDQVRILFCQLAAAMAYCHKEQVAHRDLKCENILIDGEGKLKVTDFGFAISTIKNRMLETFCGSYAYCCPQILRGEPYDGKKADVWSMGVVLYAMACARLPFSDEDMRALAKEGYQGKVKFSKRVSKECRDLVRNMLNVDQNERFSAEQVFRSAWCMKALKENPDLRYLDENLHVASFRKPSECVPQEKDEIEEEESYPVDVQPIHPKIGQKSKVVNCFTFVPKPCLPKQKHDPGRRHTISGFEIHDKSYGLNLRDDLLRNLAQKEMKQKSLDKFEEEKKALPAESYNRHKSRRRSTLVTDVLQTVTPPKEKKNEPYQRKASLVSDVIKFDPKTVAERPGSLAGSKANLLKPPQNQPETIMEEGTNSPETSENAHEPATNQCAKSPRKRMPGGRESRFKEVDKLKYTSAARAAKLAFKEAHISMQANRRLSLQGLDHYLTMQTVVQLRGIEKEPSTNTKFINWKKKFKVALETNT</sequence>
<dbReference type="InterPro" id="IPR011009">
    <property type="entry name" value="Kinase-like_dom_sf"/>
</dbReference>
<evidence type="ECO:0000313" key="9">
    <source>
        <dbReference type="EMBL" id="CAH3157316.1"/>
    </source>
</evidence>
<evidence type="ECO:0000256" key="6">
    <source>
        <dbReference type="PROSITE-ProRule" id="PRU10141"/>
    </source>
</evidence>
<evidence type="ECO:0000313" key="10">
    <source>
        <dbReference type="Proteomes" id="UP001159405"/>
    </source>
</evidence>
<evidence type="ECO:0000256" key="5">
    <source>
        <dbReference type="ARBA" id="ARBA00022840"/>
    </source>
</evidence>
<dbReference type="Pfam" id="PF00069">
    <property type="entry name" value="Pkinase"/>
    <property type="match status" value="1"/>
</dbReference>
<gene>
    <name evidence="9" type="ORF">PLOB_00002167</name>
</gene>
<evidence type="ECO:0000256" key="2">
    <source>
        <dbReference type="ARBA" id="ARBA00022679"/>
    </source>
</evidence>
<dbReference type="PANTHER" id="PTHR24346">
    <property type="entry name" value="MAP/MICROTUBULE AFFINITY-REGULATING KINASE"/>
    <property type="match status" value="1"/>
</dbReference>
<comment type="caution">
    <text evidence="9">The sequence shown here is derived from an EMBL/GenBank/DDBJ whole genome shotgun (WGS) entry which is preliminary data.</text>
</comment>
<keyword evidence="2" id="KW-0808">Transferase</keyword>
<reference evidence="9 10" key="1">
    <citation type="submission" date="2022-05" db="EMBL/GenBank/DDBJ databases">
        <authorList>
            <consortium name="Genoscope - CEA"/>
            <person name="William W."/>
        </authorList>
    </citation>
    <scope>NUCLEOTIDE SEQUENCE [LARGE SCALE GENOMIC DNA]</scope>
</reference>
<dbReference type="PROSITE" id="PS00108">
    <property type="entry name" value="PROTEIN_KINASE_ST"/>
    <property type="match status" value="1"/>
</dbReference>